<gene>
    <name evidence="6" type="ORF">V3C41_05375</name>
</gene>
<reference evidence="6 7" key="1">
    <citation type="journal article" date="2024" name="Appl. Microbiol. Biotechnol.">
        <title>Biosynthetic gene clusters with biotechnological applications in novel Antarctic isolates from Actinomycetota.</title>
        <authorList>
            <person name="Bruna P."/>
            <person name="Nunez-Montero K."/>
            <person name="Contreras M.J."/>
            <person name="Leal K."/>
            <person name="Garcia M."/>
            <person name="Abanto M."/>
            <person name="Barrientos L."/>
        </authorList>
    </citation>
    <scope>NUCLEOTIDE SEQUENCE [LARGE SCALE GENOMIC DNA]</scope>
    <source>
        <strain evidence="6 7">Se16.17</strain>
    </source>
</reference>
<dbReference type="PANTHER" id="PTHR43214">
    <property type="entry name" value="TWO-COMPONENT RESPONSE REGULATOR"/>
    <property type="match status" value="1"/>
</dbReference>
<dbReference type="SUPFAM" id="SSF46894">
    <property type="entry name" value="C-terminal effector domain of the bipartite response regulators"/>
    <property type="match status" value="1"/>
</dbReference>
<dbReference type="CDD" id="cd06170">
    <property type="entry name" value="LuxR_C_like"/>
    <property type="match status" value="1"/>
</dbReference>
<dbReference type="PROSITE" id="PS50110">
    <property type="entry name" value="RESPONSE_REGULATORY"/>
    <property type="match status" value="1"/>
</dbReference>
<dbReference type="InterPro" id="IPR039420">
    <property type="entry name" value="WalR-like"/>
</dbReference>
<dbReference type="InterPro" id="IPR011006">
    <property type="entry name" value="CheY-like_superfamily"/>
</dbReference>
<evidence type="ECO:0000256" key="2">
    <source>
        <dbReference type="ARBA" id="ARBA00023125"/>
    </source>
</evidence>
<dbReference type="SUPFAM" id="SSF52172">
    <property type="entry name" value="CheY-like"/>
    <property type="match status" value="1"/>
</dbReference>
<evidence type="ECO:0000256" key="3">
    <source>
        <dbReference type="PROSITE-ProRule" id="PRU00169"/>
    </source>
</evidence>
<dbReference type="RefSeq" id="WP_347782016.1">
    <property type="nucleotide sequence ID" value="NZ_JBBMFV010000004.1"/>
</dbReference>
<keyword evidence="7" id="KW-1185">Reference proteome</keyword>
<dbReference type="InterPro" id="IPR016032">
    <property type="entry name" value="Sig_transdc_resp-reg_C-effctor"/>
</dbReference>
<dbReference type="Pfam" id="PF00196">
    <property type="entry name" value="GerE"/>
    <property type="match status" value="1"/>
</dbReference>
<keyword evidence="2" id="KW-0238">DNA-binding</keyword>
<dbReference type="PANTHER" id="PTHR43214:SF43">
    <property type="entry name" value="TWO-COMPONENT RESPONSE REGULATOR"/>
    <property type="match status" value="1"/>
</dbReference>
<accession>A0ABV0GPT8</accession>
<sequence length="208" mass="22286">MNTISVLLVDDHTVVRSGLKALLGTQGDIAVVGEAASGEDALEAARQHAPDVVLMDLAMGPGMDGIETIKQLRRRTPKQAIIVFTTYDSDADIVRAVDAGAMGYLLKDAAPEEIFAAVRGAVQGKSVMSAPVASRLFQQLRNPDEILTPREAELLSLLTEGLSNRDLGKRLFISEATVKTHLAHIYAKLGVETRAAAIATAIRREGMR</sequence>
<dbReference type="Proteomes" id="UP001448614">
    <property type="component" value="Unassembled WGS sequence"/>
</dbReference>
<dbReference type="PRINTS" id="PR00038">
    <property type="entry name" value="HTHLUXR"/>
</dbReference>
<evidence type="ECO:0000313" key="6">
    <source>
        <dbReference type="EMBL" id="MEO3940498.1"/>
    </source>
</evidence>
<dbReference type="SMART" id="SM00421">
    <property type="entry name" value="HTH_LUXR"/>
    <property type="match status" value="1"/>
</dbReference>
<dbReference type="EMBL" id="JBBMFV010000004">
    <property type="protein sequence ID" value="MEO3940498.1"/>
    <property type="molecule type" value="Genomic_DNA"/>
</dbReference>
<dbReference type="PROSITE" id="PS50043">
    <property type="entry name" value="HTH_LUXR_2"/>
    <property type="match status" value="1"/>
</dbReference>
<evidence type="ECO:0000256" key="1">
    <source>
        <dbReference type="ARBA" id="ARBA00022553"/>
    </source>
</evidence>
<dbReference type="Pfam" id="PF00072">
    <property type="entry name" value="Response_reg"/>
    <property type="match status" value="1"/>
</dbReference>
<proteinExistence type="predicted"/>
<dbReference type="CDD" id="cd17535">
    <property type="entry name" value="REC_NarL-like"/>
    <property type="match status" value="1"/>
</dbReference>
<dbReference type="InterPro" id="IPR058245">
    <property type="entry name" value="NreC/VraR/RcsB-like_REC"/>
</dbReference>
<comment type="caution">
    <text evidence="6">The sequence shown here is derived from an EMBL/GenBank/DDBJ whole genome shotgun (WGS) entry which is preliminary data.</text>
</comment>
<evidence type="ECO:0000259" key="4">
    <source>
        <dbReference type="PROSITE" id="PS50043"/>
    </source>
</evidence>
<organism evidence="6 7">
    <name type="scientific">Paenarthrobacter nicotinovorans</name>
    <name type="common">Arthrobacter nicotinovorans</name>
    <dbReference type="NCBI Taxonomy" id="29320"/>
    <lineage>
        <taxon>Bacteria</taxon>
        <taxon>Bacillati</taxon>
        <taxon>Actinomycetota</taxon>
        <taxon>Actinomycetes</taxon>
        <taxon>Micrococcales</taxon>
        <taxon>Micrococcaceae</taxon>
        <taxon>Paenarthrobacter</taxon>
    </lineage>
</organism>
<dbReference type="InterPro" id="IPR001789">
    <property type="entry name" value="Sig_transdc_resp-reg_receiver"/>
</dbReference>
<evidence type="ECO:0000313" key="7">
    <source>
        <dbReference type="Proteomes" id="UP001448614"/>
    </source>
</evidence>
<evidence type="ECO:0000259" key="5">
    <source>
        <dbReference type="PROSITE" id="PS50110"/>
    </source>
</evidence>
<dbReference type="InterPro" id="IPR000792">
    <property type="entry name" value="Tscrpt_reg_LuxR_C"/>
</dbReference>
<feature type="domain" description="HTH luxR-type" evidence="4">
    <location>
        <begin position="140"/>
        <end position="205"/>
    </location>
</feature>
<dbReference type="SMART" id="SM00448">
    <property type="entry name" value="REC"/>
    <property type="match status" value="1"/>
</dbReference>
<feature type="modified residue" description="4-aspartylphosphate" evidence="3">
    <location>
        <position position="56"/>
    </location>
</feature>
<protein>
    <submittedName>
        <fullName evidence="6">Response regulator transcription factor</fullName>
    </submittedName>
</protein>
<dbReference type="Gene3D" id="3.40.50.2300">
    <property type="match status" value="1"/>
</dbReference>
<name>A0ABV0GPT8_PAENI</name>
<feature type="domain" description="Response regulatory" evidence="5">
    <location>
        <begin position="5"/>
        <end position="122"/>
    </location>
</feature>
<keyword evidence="1 3" id="KW-0597">Phosphoprotein</keyword>